<gene>
    <name evidence="5" type="ORF">GS424_015130</name>
</gene>
<feature type="domain" description="Fumarate reductase/succinate dehydrogenase flavoprotein-like C-terminal" evidence="4">
    <location>
        <begin position="571"/>
        <end position="660"/>
    </location>
</feature>
<evidence type="ECO:0000313" key="5">
    <source>
        <dbReference type="EMBL" id="QOS67815.1"/>
    </source>
</evidence>
<dbReference type="InterPro" id="IPR037099">
    <property type="entry name" value="Fum_R/Succ_DH_flav-like_C_sf"/>
</dbReference>
<evidence type="ECO:0000256" key="1">
    <source>
        <dbReference type="ARBA" id="ARBA00022630"/>
    </source>
</evidence>
<dbReference type="SUPFAM" id="SSF51905">
    <property type="entry name" value="FAD/NAD(P)-binding domain"/>
    <property type="match status" value="1"/>
</dbReference>
<accession>A0A6L7IP31</accession>
<dbReference type="Pfam" id="PF02910">
    <property type="entry name" value="Succ_DH_flav_C"/>
    <property type="match status" value="1"/>
</dbReference>
<dbReference type="PANTHER" id="PTHR11632:SF51">
    <property type="entry name" value="SUCCINATE DEHYDROGENASE [UBIQUINONE] FLAVOPROTEIN SUBUNIT, MITOCHONDRIAL"/>
    <property type="match status" value="1"/>
</dbReference>
<dbReference type="InterPro" id="IPR030664">
    <property type="entry name" value="SdhA/FrdA/AprA"/>
</dbReference>
<dbReference type="Pfam" id="PF00890">
    <property type="entry name" value="FAD_binding_2"/>
    <property type="match status" value="1"/>
</dbReference>
<keyword evidence="1" id="KW-0285">Flavoprotein</keyword>
<dbReference type="InterPro" id="IPR036188">
    <property type="entry name" value="FAD/NAD-bd_sf"/>
</dbReference>
<evidence type="ECO:0000256" key="2">
    <source>
        <dbReference type="ARBA" id="ARBA00023002"/>
    </source>
</evidence>
<keyword evidence="2" id="KW-0560">Oxidoreductase</keyword>
<feature type="domain" description="FAD-dependent oxidoreductase 2 FAD-binding" evidence="3">
    <location>
        <begin position="126"/>
        <end position="358"/>
    </location>
</feature>
<sequence length="728" mass="78278">MGIKGKEADGQARNDAIRALAESGVQVEPGISHVSRRDFLKVVGAFAGTAAAAGALGGCSPAANTGAAAASDDAAGKATGGATEVAERKGAVALDIDEANKTYLPLNTEYATPVMPAPEQTAYTCDVLVIGGGLAGTNAAVAAAQAGKSVILVDKSCPGYSGLSAWPSCTAYWDPDKDIDLETWRDYHKVKSVYFSDLDWEELWARESKGAFDRLKEWGWIEEHDRAVDAEGGAYYRDGLVFHDDRWGYHQANLSHDRHRVLAKILEDNGVTILDHVMIADVIEADGRAAGAVGLHYRSSTPLTIAAKAVCMCTGSGCVKPAGYPLGGDTFDGLWMGYQHGLPITGMEFEDFHQTSSYAPGNIQVNCGFQYSENIWPTGGTVASAEFKAPELIFEGREATYEYGFYRGDWSKVEITEAASQSVAHAGGDESDPRIGKWTSPSPVGDCFGAAPGMPMHCIAGVWCGVDDKEGFTGIPGLWVAGDGTHAANMSGPNYGHERGSMSSFVSIVGDIVGNAAAKYIDDEGVADASLPADKVQEVTDRMMAPQTRERGYEPMWVRNVLFGIIAPGWITVAKSEDSLSSALSDVKRLQGIASGNMIAENGHDLRLCMEVEHQLLAMEMKLKAGLARKESRGLHYRTDYPFKDDANFLHFITYTKGEDGAMVEGQVEEPDEWKGDLSLSYTERYPVLVTPEEMLTYGTEEQKKNLTHYNGVETVVGGGQNEDYGKK</sequence>
<dbReference type="Gene3D" id="3.50.50.60">
    <property type="entry name" value="FAD/NAD(P)-binding domain"/>
    <property type="match status" value="2"/>
</dbReference>
<dbReference type="GO" id="GO:0050660">
    <property type="term" value="F:flavin adenine dinucleotide binding"/>
    <property type="evidence" value="ECO:0007669"/>
    <property type="project" value="TreeGrafter"/>
</dbReference>
<dbReference type="InterPro" id="IPR015939">
    <property type="entry name" value="Fum_Rdtase/Succ_DH_flav-like_C"/>
</dbReference>
<evidence type="ECO:0000259" key="4">
    <source>
        <dbReference type="Pfam" id="PF02910"/>
    </source>
</evidence>
<dbReference type="PANTHER" id="PTHR11632">
    <property type="entry name" value="SUCCINATE DEHYDROGENASE 2 FLAVOPROTEIN SUBUNIT"/>
    <property type="match status" value="1"/>
</dbReference>
<evidence type="ECO:0000259" key="3">
    <source>
        <dbReference type="Pfam" id="PF00890"/>
    </source>
</evidence>
<reference evidence="5 6" key="1">
    <citation type="submission" date="2020-10" db="EMBL/GenBank/DDBJ databases">
        <title>Eggerthella sp. nov., isolated from human feces.</title>
        <authorList>
            <person name="Yajun G."/>
        </authorList>
    </citation>
    <scope>NUCLEOTIDE SEQUENCE [LARGE SCALE GENOMIC DNA]</scope>
    <source>
        <strain evidence="5 6">HF-1101</strain>
    </source>
</reference>
<dbReference type="PRINTS" id="PR00368">
    <property type="entry name" value="FADPNR"/>
</dbReference>
<dbReference type="PROSITE" id="PS51318">
    <property type="entry name" value="TAT"/>
    <property type="match status" value="1"/>
</dbReference>
<dbReference type="GO" id="GO:0009055">
    <property type="term" value="F:electron transfer activity"/>
    <property type="evidence" value="ECO:0007669"/>
    <property type="project" value="TreeGrafter"/>
</dbReference>
<protein>
    <submittedName>
        <fullName evidence="5">FAD-binding protein</fullName>
    </submittedName>
</protein>
<proteinExistence type="predicted"/>
<dbReference type="GO" id="GO:0009061">
    <property type="term" value="P:anaerobic respiration"/>
    <property type="evidence" value="ECO:0007669"/>
    <property type="project" value="TreeGrafter"/>
</dbReference>
<dbReference type="InterPro" id="IPR006311">
    <property type="entry name" value="TAT_signal"/>
</dbReference>
<dbReference type="RefSeq" id="WP_160941293.1">
    <property type="nucleotide sequence ID" value="NZ_CP063310.1"/>
</dbReference>
<dbReference type="SUPFAM" id="SSF46977">
    <property type="entry name" value="Succinate dehydrogenase/fumarate reductase flavoprotein C-terminal domain"/>
    <property type="match status" value="1"/>
</dbReference>
<organism evidence="5 6">
    <name type="scientific">Eggerthella guodeyinii</name>
    <dbReference type="NCBI Taxonomy" id="2690837"/>
    <lineage>
        <taxon>Bacteria</taxon>
        <taxon>Bacillati</taxon>
        <taxon>Actinomycetota</taxon>
        <taxon>Coriobacteriia</taxon>
        <taxon>Eggerthellales</taxon>
        <taxon>Eggerthellaceae</taxon>
        <taxon>Eggerthella</taxon>
    </lineage>
</organism>
<name>A0A6L7IP31_9ACTN</name>
<dbReference type="GO" id="GO:0000104">
    <property type="term" value="F:succinate dehydrogenase activity"/>
    <property type="evidence" value="ECO:0007669"/>
    <property type="project" value="TreeGrafter"/>
</dbReference>
<dbReference type="EMBL" id="CP063310">
    <property type="protein sequence ID" value="QOS67815.1"/>
    <property type="molecule type" value="Genomic_DNA"/>
</dbReference>
<dbReference type="KEGG" id="egd:GS424_015130"/>
<evidence type="ECO:0000313" key="6">
    <source>
        <dbReference type="Proteomes" id="UP000478463"/>
    </source>
</evidence>
<dbReference type="AlphaFoldDB" id="A0A6L7IP31"/>
<dbReference type="GO" id="GO:0005886">
    <property type="term" value="C:plasma membrane"/>
    <property type="evidence" value="ECO:0007669"/>
    <property type="project" value="TreeGrafter"/>
</dbReference>
<dbReference type="Proteomes" id="UP000478463">
    <property type="component" value="Chromosome"/>
</dbReference>
<dbReference type="InterPro" id="IPR003953">
    <property type="entry name" value="FAD-dep_OxRdtase_2_FAD-bd"/>
</dbReference>